<evidence type="ECO:0000256" key="1">
    <source>
        <dbReference type="SAM" id="MobiDB-lite"/>
    </source>
</evidence>
<dbReference type="Proteomes" id="UP000501690">
    <property type="component" value="Linkage Group LG5"/>
</dbReference>
<sequence>MPLVKGIANLIVALIRKLTDVLKILGLDICANIMVGDDMRRGIRDGQKKRSYAVNGLNHLKMKKISTKKKLSTNKSSTWGHVVTPAAHHQSHSENSIEPEPF</sequence>
<dbReference type="EMBL" id="CP039349">
    <property type="protein sequence ID" value="QCD94341.1"/>
    <property type="molecule type" value="Genomic_DNA"/>
</dbReference>
<keyword evidence="3" id="KW-1185">Reference proteome</keyword>
<evidence type="ECO:0000313" key="3">
    <source>
        <dbReference type="Proteomes" id="UP000501690"/>
    </source>
</evidence>
<proteinExistence type="predicted"/>
<gene>
    <name evidence="2" type="ORF">DEO72_LG5g2424</name>
</gene>
<accession>A0A4D6M1C4</accession>
<reference evidence="2 3" key="1">
    <citation type="submission" date="2019-04" db="EMBL/GenBank/DDBJ databases">
        <title>An improved genome assembly and genetic linkage map for asparagus bean, Vigna unguiculata ssp. sesquipedialis.</title>
        <authorList>
            <person name="Xia Q."/>
            <person name="Zhang R."/>
            <person name="Dong Y."/>
        </authorList>
    </citation>
    <scope>NUCLEOTIDE SEQUENCE [LARGE SCALE GENOMIC DNA]</scope>
    <source>
        <tissue evidence="2">Leaf</tissue>
    </source>
</reference>
<organism evidence="2 3">
    <name type="scientific">Vigna unguiculata</name>
    <name type="common">Cowpea</name>
    <dbReference type="NCBI Taxonomy" id="3917"/>
    <lineage>
        <taxon>Eukaryota</taxon>
        <taxon>Viridiplantae</taxon>
        <taxon>Streptophyta</taxon>
        <taxon>Embryophyta</taxon>
        <taxon>Tracheophyta</taxon>
        <taxon>Spermatophyta</taxon>
        <taxon>Magnoliopsida</taxon>
        <taxon>eudicotyledons</taxon>
        <taxon>Gunneridae</taxon>
        <taxon>Pentapetalae</taxon>
        <taxon>rosids</taxon>
        <taxon>fabids</taxon>
        <taxon>Fabales</taxon>
        <taxon>Fabaceae</taxon>
        <taxon>Papilionoideae</taxon>
        <taxon>50 kb inversion clade</taxon>
        <taxon>NPAAA clade</taxon>
        <taxon>indigoferoid/millettioid clade</taxon>
        <taxon>Phaseoleae</taxon>
        <taxon>Vigna</taxon>
    </lineage>
</organism>
<dbReference type="AlphaFoldDB" id="A0A4D6M1C4"/>
<name>A0A4D6M1C4_VIGUN</name>
<protein>
    <submittedName>
        <fullName evidence="2">Uncharacterized protein</fullName>
    </submittedName>
</protein>
<feature type="region of interest" description="Disordered" evidence="1">
    <location>
        <begin position="68"/>
        <end position="102"/>
    </location>
</feature>
<evidence type="ECO:0000313" key="2">
    <source>
        <dbReference type="EMBL" id="QCD94341.1"/>
    </source>
</evidence>